<evidence type="ECO:0000256" key="3">
    <source>
        <dbReference type="ARBA" id="ARBA00022448"/>
    </source>
</evidence>
<evidence type="ECO:0000259" key="5">
    <source>
        <dbReference type="Pfam" id="PF00496"/>
    </source>
</evidence>
<accession>A0ABR9K1G6</accession>
<organism evidence="6 7">
    <name type="scientific">Actinomadura algeriensis</name>
    <dbReference type="NCBI Taxonomy" id="1679523"/>
    <lineage>
        <taxon>Bacteria</taxon>
        <taxon>Bacillati</taxon>
        <taxon>Actinomycetota</taxon>
        <taxon>Actinomycetes</taxon>
        <taxon>Streptosporangiales</taxon>
        <taxon>Thermomonosporaceae</taxon>
        <taxon>Actinomadura</taxon>
    </lineage>
</organism>
<dbReference type="InterPro" id="IPR039424">
    <property type="entry name" value="SBP_5"/>
</dbReference>
<evidence type="ECO:0000256" key="2">
    <source>
        <dbReference type="ARBA" id="ARBA00005695"/>
    </source>
</evidence>
<evidence type="ECO:0000313" key="6">
    <source>
        <dbReference type="EMBL" id="MBE1536563.1"/>
    </source>
</evidence>
<dbReference type="Gene3D" id="3.40.190.10">
    <property type="entry name" value="Periplasmic binding protein-like II"/>
    <property type="match status" value="1"/>
</dbReference>
<dbReference type="PANTHER" id="PTHR30290">
    <property type="entry name" value="PERIPLASMIC BINDING COMPONENT OF ABC TRANSPORTER"/>
    <property type="match status" value="1"/>
</dbReference>
<dbReference type="SUPFAM" id="SSF53850">
    <property type="entry name" value="Periplasmic binding protein-like II"/>
    <property type="match status" value="1"/>
</dbReference>
<dbReference type="EMBL" id="JADBDZ010000001">
    <property type="protein sequence ID" value="MBE1536563.1"/>
    <property type="molecule type" value="Genomic_DNA"/>
</dbReference>
<comment type="subcellular location">
    <subcellularLocation>
        <location evidence="1">Cell envelope</location>
    </subcellularLocation>
</comment>
<dbReference type="InterPro" id="IPR030678">
    <property type="entry name" value="Peptide/Ni-bd"/>
</dbReference>
<feature type="domain" description="Solute-binding protein family 5" evidence="5">
    <location>
        <begin position="92"/>
        <end position="438"/>
    </location>
</feature>
<evidence type="ECO:0000256" key="4">
    <source>
        <dbReference type="ARBA" id="ARBA00022729"/>
    </source>
</evidence>
<protein>
    <submittedName>
        <fullName evidence="6">Peptide/nickel transport system substrate-binding protein</fullName>
    </submittedName>
</protein>
<reference evidence="6 7" key="1">
    <citation type="submission" date="2020-10" db="EMBL/GenBank/DDBJ databases">
        <title>Sequencing the genomes of 1000 actinobacteria strains.</title>
        <authorList>
            <person name="Klenk H.-P."/>
        </authorList>
    </citation>
    <scope>NUCLEOTIDE SEQUENCE [LARGE SCALE GENOMIC DNA]</scope>
    <source>
        <strain evidence="6 7">DSM 46744</strain>
    </source>
</reference>
<dbReference type="Proteomes" id="UP000627838">
    <property type="component" value="Unassembled WGS sequence"/>
</dbReference>
<keyword evidence="7" id="KW-1185">Reference proteome</keyword>
<keyword evidence="3" id="KW-0813">Transport</keyword>
<evidence type="ECO:0000313" key="7">
    <source>
        <dbReference type="Proteomes" id="UP000627838"/>
    </source>
</evidence>
<keyword evidence="4" id="KW-0732">Signal</keyword>
<gene>
    <name evidence="6" type="ORF">H4W34_006396</name>
</gene>
<dbReference type="PIRSF" id="PIRSF002741">
    <property type="entry name" value="MppA"/>
    <property type="match status" value="1"/>
</dbReference>
<proteinExistence type="inferred from homology"/>
<dbReference type="Pfam" id="PF00496">
    <property type="entry name" value="SBP_bac_5"/>
    <property type="match status" value="1"/>
</dbReference>
<name>A0ABR9K1G6_9ACTN</name>
<dbReference type="InterPro" id="IPR006311">
    <property type="entry name" value="TAT_signal"/>
</dbReference>
<dbReference type="InterPro" id="IPR000914">
    <property type="entry name" value="SBP_5_dom"/>
</dbReference>
<dbReference type="PANTHER" id="PTHR30290:SF10">
    <property type="entry name" value="PERIPLASMIC OLIGOPEPTIDE-BINDING PROTEIN-RELATED"/>
    <property type="match status" value="1"/>
</dbReference>
<dbReference type="Gene3D" id="3.90.76.10">
    <property type="entry name" value="Dipeptide-binding Protein, Domain 1"/>
    <property type="match status" value="1"/>
</dbReference>
<comment type="caution">
    <text evidence="6">The sequence shown here is derived from an EMBL/GenBank/DDBJ whole genome shotgun (WGS) entry which is preliminary data.</text>
</comment>
<dbReference type="RefSeq" id="WP_192762580.1">
    <property type="nucleotide sequence ID" value="NZ_JADBDZ010000001.1"/>
</dbReference>
<comment type="similarity">
    <text evidence="2">Belongs to the bacterial solute-binding protein 5 family.</text>
</comment>
<dbReference type="PROSITE" id="PS51318">
    <property type="entry name" value="TAT"/>
    <property type="match status" value="1"/>
</dbReference>
<sequence length="517" mass="55761">MRESSVFKNGPALDRRSFLRAGLAFGGAVAGAGLLGACGGPGSASGGSGAKTLTIGTVVVDDTLNPMEEQFTTFQFNAFDGLVRRLRGDTEAVPRLAEEWSQKSDTVWRFKLRSGATFHNGSPVTADDVVFSFTELLGQKYANASLIDTIKDVRKVDATTVEIETTVPDPLLLSRVGQVFVVPADYWRRKGADGFAQAPIGSGPFKIESFSVDRGVEFAAFDGFWGDKPKTSEITLRYFSDPDAMAAALQAGQIDAAQNLGAQSIKTLDGRDGITVDTDFSGNQNMFQLNTSKAPFDDVRVRQAAVKAIDAKALIQAMTYGAGVLEDGQLPVKGVFGHSPGITRPAYDLAEAKSLLRSAGAEGAEIEIFGMSLYKKLYEAIGAQLQQAGFKPKINAVEVPVWVKTFRNGSDADIFYRGASYTGIFDAERPYSFVSSSKKPFVKDAEWDGLMKAQRTEMDSAEREKKLIDCSRHLLDRSYILYTYGGPTVGAHREGVTGFDNSNGLMLLLDGISKQGS</sequence>
<evidence type="ECO:0000256" key="1">
    <source>
        <dbReference type="ARBA" id="ARBA00004196"/>
    </source>
</evidence>
<dbReference type="CDD" id="cd00995">
    <property type="entry name" value="PBP2_NikA_DppA_OppA_like"/>
    <property type="match status" value="1"/>
</dbReference>
<dbReference type="Gene3D" id="3.10.105.10">
    <property type="entry name" value="Dipeptide-binding Protein, Domain 3"/>
    <property type="match status" value="1"/>
</dbReference>